<feature type="compositionally biased region" description="Low complexity" evidence="1">
    <location>
        <begin position="74"/>
        <end position="87"/>
    </location>
</feature>
<keyword evidence="2" id="KW-0472">Membrane</keyword>
<keyword evidence="2" id="KW-0812">Transmembrane</keyword>
<gene>
    <name evidence="4" type="primary">LOC104600485</name>
</gene>
<evidence type="ECO:0000313" key="3">
    <source>
        <dbReference type="Proteomes" id="UP000189703"/>
    </source>
</evidence>
<accession>A0A1U8A5M1</accession>
<dbReference type="PANTHER" id="PTHR36369:SF1">
    <property type="entry name" value="TRANSMEMBRANE PROTEIN"/>
    <property type="match status" value="1"/>
</dbReference>
<name>A0A1U8A5M1_NELNU</name>
<dbReference type="RefSeq" id="XP_010261743.1">
    <property type="nucleotide sequence ID" value="XM_010263441.2"/>
</dbReference>
<evidence type="ECO:0000256" key="2">
    <source>
        <dbReference type="SAM" id="Phobius"/>
    </source>
</evidence>
<feature type="transmembrane region" description="Helical" evidence="2">
    <location>
        <begin position="20"/>
        <end position="41"/>
    </location>
</feature>
<dbReference type="Proteomes" id="UP000189703">
    <property type="component" value="Unplaced"/>
</dbReference>
<reference evidence="4" key="1">
    <citation type="submission" date="2025-08" db="UniProtKB">
        <authorList>
            <consortium name="RefSeq"/>
        </authorList>
    </citation>
    <scope>IDENTIFICATION</scope>
</reference>
<dbReference type="KEGG" id="nnu:104600485"/>
<protein>
    <submittedName>
        <fullName evidence="4">Uncharacterized protein LOC104600485</fullName>
    </submittedName>
</protein>
<dbReference type="PANTHER" id="PTHR36369">
    <property type="entry name" value="TRANSMEMBRANE PROTEIN"/>
    <property type="match status" value="1"/>
</dbReference>
<feature type="region of interest" description="Disordered" evidence="1">
    <location>
        <begin position="68"/>
        <end position="87"/>
    </location>
</feature>
<evidence type="ECO:0000313" key="4">
    <source>
        <dbReference type="RefSeq" id="XP_010261743.1"/>
    </source>
</evidence>
<dbReference type="OMA" id="WEPLVCD"/>
<evidence type="ECO:0000256" key="1">
    <source>
        <dbReference type="SAM" id="MobiDB-lite"/>
    </source>
</evidence>
<dbReference type="FunCoup" id="A0A1U8A5M1">
    <property type="interactions" value="251"/>
</dbReference>
<keyword evidence="2" id="KW-1133">Transmembrane helix</keyword>
<dbReference type="OrthoDB" id="1921606at2759"/>
<sequence>MDVLGSPLEALLYNYVSAGFLSTIHNLLAWVAILTAAFSVWKVRAAGSHSHPPKLQVVSSLPNLLHGASSELTPSNSDSSKQSSQPSLLVDKPSLASACATTQLSTAICAVADADDNRTNGGKITLSYYEDLDDDESTPTESLDDQGADGNGGVWWEATWGVEEQLQRGGTGSIWVGLGTTNTGDLGWYHYQDLTMLNGSVVRLWDNHRRRSRRQSGS</sequence>
<organism evidence="3 4">
    <name type="scientific">Nelumbo nucifera</name>
    <name type="common">Sacred lotus</name>
    <dbReference type="NCBI Taxonomy" id="4432"/>
    <lineage>
        <taxon>Eukaryota</taxon>
        <taxon>Viridiplantae</taxon>
        <taxon>Streptophyta</taxon>
        <taxon>Embryophyta</taxon>
        <taxon>Tracheophyta</taxon>
        <taxon>Spermatophyta</taxon>
        <taxon>Magnoliopsida</taxon>
        <taxon>Proteales</taxon>
        <taxon>Nelumbonaceae</taxon>
        <taxon>Nelumbo</taxon>
    </lineage>
</organism>
<dbReference type="eggNOG" id="ENOG502S7IT">
    <property type="taxonomic scope" value="Eukaryota"/>
</dbReference>
<proteinExistence type="predicted"/>
<keyword evidence="3" id="KW-1185">Reference proteome</keyword>
<dbReference type="AlphaFoldDB" id="A0A1U8A5M1"/>
<dbReference type="GeneID" id="104600485"/>